<feature type="domain" description="VWFA" evidence="2">
    <location>
        <begin position="343"/>
        <end position="541"/>
    </location>
</feature>
<dbReference type="Pfam" id="PF00092">
    <property type="entry name" value="VWA"/>
    <property type="match status" value="1"/>
</dbReference>
<gene>
    <name evidence="3" type="ORF">GTW58_03640</name>
</gene>
<dbReference type="PROSITE" id="PS50234">
    <property type="entry name" value="VWFA"/>
    <property type="match status" value="1"/>
</dbReference>
<dbReference type="Proteomes" id="UP000521379">
    <property type="component" value="Unassembled WGS sequence"/>
</dbReference>
<proteinExistence type="predicted"/>
<dbReference type="InterPro" id="IPR002035">
    <property type="entry name" value="VWF_A"/>
</dbReference>
<keyword evidence="1" id="KW-0812">Transmembrane</keyword>
<dbReference type="AlphaFoldDB" id="A0A846TQ53"/>
<dbReference type="SUPFAM" id="SSF53300">
    <property type="entry name" value="vWA-like"/>
    <property type="match status" value="1"/>
</dbReference>
<comment type="caution">
    <text evidence="3">The sequence shown here is derived from an EMBL/GenBank/DDBJ whole genome shotgun (WGS) entry which is preliminary data.</text>
</comment>
<dbReference type="RefSeq" id="WP_047692279.1">
    <property type="nucleotide sequence ID" value="NZ_JAAVUN010000004.1"/>
</dbReference>
<dbReference type="EMBL" id="JAAVUN010000004">
    <property type="protein sequence ID" value="NKE09050.1"/>
    <property type="molecule type" value="Genomic_DNA"/>
</dbReference>
<dbReference type="InterPro" id="IPR036465">
    <property type="entry name" value="vWFA_dom_sf"/>
</dbReference>
<dbReference type="Gene3D" id="3.40.50.410">
    <property type="entry name" value="von Willebrand factor, type A domain"/>
    <property type="match status" value="1"/>
</dbReference>
<reference evidence="3 4" key="1">
    <citation type="submission" date="2020-02" db="EMBL/GenBank/DDBJ databases">
        <authorList>
            <person name="Sun Q."/>
        </authorList>
    </citation>
    <scope>NUCLEOTIDE SEQUENCE [LARGE SCALE GENOMIC DNA]</scope>
    <source>
        <strain evidence="3 4">YIM 13062</strain>
    </source>
</reference>
<dbReference type="SMART" id="SM00327">
    <property type="entry name" value="VWA"/>
    <property type="match status" value="1"/>
</dbReference>
<evidence type="ECO:0000313" key="4">
    <source>
        <dbReference type="Proteomes" id="UP000521379"/>
    </source>
</evidence>
<keyword evidence="1" id="KW-1133">Transmembrane helix</keyword>
<name>A0A846TQ53_9MICC</name>
<accession>A0A846TQ53</accession>
<keyword evidence="4" id="KW-1185">Reference proteome</keyword>
<protein>
    <submittedName>
        <fullName evidence="3">VWA domain-containing protein</fullName>
    </submittedName>
</protein>
<sequence length="559" mass="58497">MAAAPTRRAWREAEKKKTGLRWAALAAAGFIVVGGGGLWLVTQNESETNAIPSSCDSTQRVSLVAEQAMADVLANKPVDGESCIQLDITSEPSTQTAVRASSGELSQPLWIPDSSSRVPSALMDDAVSVHTDSLASSPGVVVGQGSVEADGTWTDVVADQSTRMGNPDRDGGAHLALLSVASEVTAGDAEQTQAAEALTPRAQTQGVNSPILSGPEMLAAVDQDGDRAIVSERDYLDYAAQNDGADLAAAVPGDGTSFLDYPLLASGDSLESNDAVRTAADEISQWLGTDEGKQALSENNLRTADGEISNDSAVQDPARLPAPNEDLATTIVESYRNQAAPMNALVALDASGSMGTVEANGQSRWDTTIQTLMLGSQLFPARDSMGVWLFSDDLGGDTPYEELVPTRGMEEGVDGQTQREVLQSALAQAQYKQGGQTNLYETALAAFRNQQENYQDGQLNIVLLVSDGAQEVYKGDSMSLEEVTADLQNEQDPNRPVVIVALGISPNADAEALTAIAESTGGSYHPATTPEELQAAFVEALSANDPGSDPAQGAQPEQG</sequence>
<evidence type="ECO:0000256" key="1">
    <source>
        <dbReference type="SAM" id="Phobius"/>
    </source>
</evidence>
<organism evidence="3 4">
    <name type="scientific">Kocuria subflava</name>
    <dbReference type="NCBI Taxonomy" id="1736139"/>
    <lineage>
        <taxon>Bacteria</taxon>
        <taxon>Bacillati</taxon>
        <taxon>Actinomycetota</taxon>
        <taxon>Actinomycetes</taxon>
        <taxon>Micrococcales</taxon>
        <taxon>Micrococcaceae</taxon>
        <taxon>Kocuria</taxon>
    </lineage>
</organism>
<keyword evidence="1" id="KW-0472">Membrane</keyword>
<dbReference type="SUPFAM" id="SSF53850">
    <property type="entry name" value="Periplasmic binding protein-like II"/>
    <property type="match status" value="1"/>
</dbReference>
<evidence type="ECO:0000259" key="2">
    <source>
        <dbReference type="PROSITE" id="PS50234"/>
    </source>
</evidence>
<evidence type="ECO:0000313" key="3">
    <source>
        <dbReference type="EMBL" id="NKE09050.1"/>
    </source>
</evidence>
<feature type="transmembrane region" description="Helical" evidence="1">
    <location>
        <begin position="20"/>
        <end position="41"/>
    </location>
</feature>